<reference evidence="1 2" key="1">
    <citation type="submission" date="2016-02" db="EMBL/GenBank/DDBJ databases">
        <title>Genome analysis of coral dinoflagellate symbionts highlights evolutionary adaptations to a symbiotic lifestyle.</title>
        <authorList>
            <person name="Aranda M."/>
            <person name="Li Y."/>
            <person name="Liew Y.J."/>
            <person name="Baumgarten S."/>
            <person name="Simakov O."/>
            <person name="Wilson M."/>
            <person name="Piel J."/>
            <person name="Ashoor H."/>
            <person name="Bougouffa S."/>
            <person name="Bajic V.B."/>
            <person name="Ryu T."/>
            <person name="Ravasi T."/>
            <person name="Bayer T."/>
            <person name="Micklem G."/>
            <person name="Kim H."/>
            <person name="Bhak J."/>
            <person name="Lajeunesse T.C."/>
            <person name="Voolstra C.R."/>
        </authorList>
    </citation>
    <scope>NUCLEOTIDE SEQUENCE [LARGE SCALE GENOMIC DNA]</scope>
    <source>
        <strain evidence="1 2">CCMP2467</strain>
    </source>
</reference>
<name>A0A1Q9BUA9_SYMMI</name>
<dbReference type="EMBL" id="LSRX01004002">
    <property type="protein sequence ID" value="OLP74269.1"/>
    <property type="molecule type" value="Genomic_DNA"/>
</dbReference>
<dbReference type="Proteomes" id="UP000186817">
    <property type="component" value="Unassembled WGS sequence"/>
</dbReference>
<dbReference type="AlphaFoldDB" id="A0A1Q9BUA9"/>
<sequence length="293" mass="33424">MLVDDFVTGKMSAIKVGQIARGTVRFCAQMGGQPPARHVLNRMAAMGTSGKHESNCERDLQNIMKDLRVKCKIETMKVTVNVPQRGTAEEYELPVIFPDTLAAALWDCGEDIFRHFMFGTTNARKYWKHCSVLIYLAEAGHFGDFPPQGQYDVNLDSILRRAFGKFCAYKKSHKLDCSQPRFTPARCNRRNRASWACLNSKAIASKIISFWLTDEVSSWAMRPAATELDKRVATVMYTYVELFKLMDGCGAIFGEAEAQEFYEKGLLHLQIYSQLRLQSSRFFWSYTLSYEHS</sequence>
<keyword evidence="2" id="KW-1185">Reference proteome</keyword>
<evidence type="ECO:0000313" key="2">
    <source>
        <dbReference type="Proteomes" id="UP000186817"/>
    </source>
</evidence>
<gene>
    <name evidence="1" type="ORF">AK812_SmicGene46240</name>
</gene>
<evidence type="ECO:0000313" key="1">
    <source>
        <dbReference type="EMBL" id="OLP74269.1"/>
    </source>
</evidence>
<proteinExistence type="predicted"/>
<accession>A0A1Q9BUA9</accession>
<comment type="caution">
    <text evidence="1">The sequence shown here is derived from an EMBL/GenBank/DDBJ whole genome shotgun (WGS) entry which is preliminary data.</text>
</comment>
<dbReference type="OrthoDB" id="406470at2759"/>
<protein>
    <submittedName>
        <fullName evidence="1">Uncharacterized protein</fullName>
    </submittedName>
</protein>
<organism evidence="1 2">
    <name type="scientific">Symbiodinium microadriaticum</name>
    <name type="common">Dinoflagellate</name>
    <name type="synonym">Zooxanthella microadriatica</name>
    <dbReference type="NCBI Taxonomy" id="2951"/>
    <lineage>
        <taxon>Eukaryota</taxon>
        <taxon>Sar</taxon>
        <taxon>Alveolata</taxon>
        <taxon>Dinophyceae</taxon>
        <taxon>Suessiales</taxon>
        <taxon>Symbiodiniaceae</taxon>
        <taxon>Symbiodinium</taxon>
    </lineage>
</organism>